<dbReference type="PROSITE" id="PS00211">
    <property type="entry name" value="ABC_TRANSPORTER_1"/>
    <property type="match status" value="2"/>
</dbReference>
<dbReference type="InterPro" id="IPR051309">
    <property type="entry name" value="ABCF_ATPase"/>
</dbReference>
<sequence>MTIVYLHEVSQSFGVHLVFEKLSLEIKQGERVGLVGRNGEGKTSLLHIMGEVTQPSAGRVGWKKGCTKGTLEQNPEYGDVLVSDILADVFHELRYIEIRLRELEAELERVEDTAKMEKLLARYGELQQQFMELGGYEVEADIRRVSSGLGIQTLLGKQWEQLSGGERTKVGLARLLLRKPNLLLLDEPTNHLDLQASEWLTDWIKQYKGTVVSISHDRAFLDDTVTRIIEMDNGELQTYHTNYSGFVKEREERLLLEFQQYQDQQKKIKKMQEAIKRLKDWANRSNPPNAGLHKKAKSMEKALARINLLKKPVLQQRKMHLSFDQKGRSGTDVVTLTNVNKGFGTEQPVLKDVNFQLAYQERVAIVGANGAGKSTLFQLILGEMKADFGDVKVGESVSIGSLSQHGNELLPEQRVIDAFRDSAHVEEGAARNELAGFLFYGEDVFKKVKDLSGGERMRLRLAQLLHEQHNLLLLDEPTNHLDIDSREILEEALEAFQGTILCISHDRYFLNKLFQRTCWLEEGKLTSYVGNYEYARNKKFY</sequence>
<keyword evidence="1" id="KW-0547">Nucleotide-binding</keyword>
<gene>
    <name evidence="5" type="ORF">FN960_02675</name>
</gene>
<dbReference type="InterPro" id="IPR003593">
    <property type="entry name" value="AAA+_ATPase"/>
</dbReference>
<dbReference type="OrthoDB" id="9760950at2"/>
<dbReference type="Pfam" id="PF12848">
    <property type="entry name" value="ABC_tran_Xtn"/>
    <property type="match status" value="1"/>
</dbReference>
<dbReference type="InterPro" id="IPR032781">
    <property type="entry name" value="ABC_tran_Xtn"/>
</dbReference>
<dbReference type="InterPro" id="IPR027417">
    <property type="entry name" value="P-loop_NTPase"/>
</dbReference>
<evidence type="ECO:0000259" key="4">
    <source>
        <dbReference type="PROSITE" id="PS50893"/>
    </source>
</evidence>
<dbReference type="RefSeq" id="WP_143846819.1">
    <property type="nucleotide sequence ID" value="NZ_VLXZ01000001.1"/>
</dbReference>
<keyword evidence="3" id="KW-0175">Coiled coil</keyword>
<proteinExistence type="predicted"/>
<dbReference type="Pfam" id="PF00005">
    <property type="entry name" value="ABC_tran"/>
    <property type="match status" value="2"/>
</dbReference>
<dbReference type="PANTHER" id="PTHR42855:SF2">
    <property type="entry name" value="DRUG RESISTANCE ABC TRANSPORTER,ATP-BINDING PROTEIN"/>
    <property type="match status" value="1"/>
</dbReference>
<dbReference type="InterPro" id="IPR003439">
    <property type="entry name" value="ABC_transporter-like_ATP-bd"/>
</dbReference>
<dbReference type="Proteomes" id="UP000318521">
    <property type="component" value="Unassembled WGS sequence"/>
</dbReference>
<name>A0A554A472_9BACI</name>
<keyword evidence="2 5" id="KW-0067">ATP-binding</keyword>
<dbReference type="EMBL" id="VLXZ01000001">
    <property type="protein sequence ID" value="TSB48475.1"/>
    <property type="molecule type" value="Genomic_DNA"/>
</dbReference>
<evidence type="ECO:0000313" key="5">
    <source>
        <dbReference type="EMBL" id="TSB48475.1"/>
    </source>
</evidence>
<dbReference type="FunFam" id="3.40.50.300:FF:000011">
    <property type="entry name" value="Putative ABC transporter ATP-binding component"/>
    <property type="match status" value="1"/>
</dbReference>
<dbReference type="PANTHER" id="PTHR42855">
    <property type="entry name" value="ABC TRANSPORTER ATP-BINDING SUBUNIT"/>
    <property type="match status" value="1"/>
</dbReference>
<evidence type="ECO:0000256" key="3">
    <source>
        <dbReference type="SAM" id="Coils"/>
    </source>
</evidence>
<feature type="domain" description="ABC transporter" evidence="4">
    <location>
        <begin position="334"/>
        <end position="541"/>
    </location>
</feature>
<protein>
    <submittedName>
        <fullName evidence="5">ABC-F family ATP-binding cassette domain-containing protein</fullName>
    </submittedName>
</protein>
<dbReference type="SMART" id="SM00382">
    <property type="entry name" value="AAA"/>
    <property type="match status" value="2"/>
</dbReference>
<dbReference type="InterPro" id="IPR017871">
    <property type="entry name" value="ABC_transporter-like_CS"/>
</dbReference>
<feature type="domain" description="ABC transporter" evidence="4">
    <location>
        <begin position="4"/>
        <end position="258"/>
    </location>
</feature>
<keyword evidence="6" id="KW-1185">Reference proteome</keyword>
<feature type="coiled-coil region" evidence="3">
    <location>
        <begin position="93"/>
        <end position="120"/>
    </location>
</feature>
<dbReference type="CDD" id="cd03221">
    <property type="entry name" value="ABCF_EF-3"/>
    <property type="match status" value="2"/>
</dbReference>
<evidence type="ECO:0000313" key="6">
    <source>
        <dbReference type="Proteomes" id="UP000318521"/>
    </source>
</evidence>
<dbReference type="SUPFAM" id="SSF52540">
    <property type="entry name" value="P-loop containing nucleoside triphosphate hydrolases"/>
    <property type="match status" value="2"/>
</dbReference>
<dbReference type="GO" id="GO:0016887">
    <property type="term" value="F:ATP hydrolysis activity"/>
    <property type="evidence" value="ECO:0007669"/>
    <property type="project" value="InterPro"/>
</dbReference>
<comment type="caution">
    <text evidence="5">The sequence shown here is derived from an EMBL/GenBank/DDBJ whole genome shotgun (WGS) entry which is preliminary data.</text>
</comment>
<dbReference type="GO" id="GO:0005524">
    <property type="term" value="F:ATP binding"/>
    <property type="evidence" value="ECO:0007669"/>
    <property type="project" value="UniProtKB-KW"/>
</dbReference>
<accession>A0A554A472</accession>
<dbReference type="NCBIfam" id="NF000355">
    <property type="entry name" value="ribo_prot_ABC_F"/>
    <property type="match status" value="1"/>
</dbReference>
<dbReference type="FunFam" id="3.40.50.300:FF:001807">
    <property type="entry name" value="ABC transporter ATP-binding protein"/>
    <property type="match status" value="1"/>
</dbReference>
<dbReference type="AlphaFoldDB" id="A0A554A472"/>
<dbReference type="Gene3D" id="3.40.50.300">
    <property type="entry name" value="P-loop containing nucleotide triphosphate hydrolases"/>
    <property type="match status" value="2"/>
</dbReference>
<reference evidence="5 6" key="1">
    <citation type="submission" date="2019-07" db="EMBL/GenBank/DDBJ databases">
        <authorList>
            <person name="Park Y.J."/>
            <person name="Jeong S.E."/>
            <person name="Jung H.S."/>
        </authorList>
    </citation>
    <scope>NUCLEOTIDE SEQUENCE [LARGE SCALE GENOMIC DNA]</scope>
    <source>
        <strain evidence="6">P16(2019)</strain>
    </source>
</reference>
<evidence type="ECO:0000256" key="2">
    <source>
        <dbReference type="ARBA" id="ARBA00022840"/>
    </source>
</evidence>
<evidence type="ECO:0000256" key="1">
    <source>
        <dbReference type="ARBA" id="ARBA00022741"/>
    </source>
</evidence>
<organism evidence="5 6">
    <name type="scientific">Alkalicoccobacillus porphyridii</name>
    <dbReference type="NCBI Taxonomy" id="2597270"/>
    <lineage>
        <taxon>Bacteria</taxon>
        <taxon>Bacillati</taxon>
        <taxon>Bacillota</taxon>
        <taxon>Bacilli</taxon>
        <taxon>Bacillales</taxon>
        <taxon>Bacillaceae</taxon>
        <taxon>Alkalicoccobacillus</taxon>
    </lineage>
</organism>
<dbReference type="PROSITE" id="PS50893">
    <property type="entry name" value="ABC_TRANSPORTER_2"/>
    <property type="match status" value="2"/>
</dbReference>